<evidence type="ECO:0000313" key="2">
    <source>
        <dbReference type="EMBL" id="KAJ7785248.1"/>
    </source>
</evidence>
<dbReference type="AlphaFoldDB" id="A0AAD7KKE3"/>
<reference evidence="2" key="1">
    <citation type="submission" date="2023-03" db="EMBL/GenBank/DDBJ databases">
        <title>Massive genome expansion in bonnet fungi (Mycena s.s.) driven by repeated elements and novel gene families across ecological guilds.</title>
        <authorList>
            <consortium name="Lawrence Berkeley National Laboratory"/>
            <person name="Harder C.B."/>
            <person name="Miyauchi S."/>
            <person name="Viragh M."/>
            <person name="Kuo A."/>
            <person name="Thoen E."/>
            <person name="Andreopoulos B."/>
            <person name="Lu D."/>
            <person name="Skrede I."/>
            <person name="Drula E."/>
            <person name="Henrissat B."/>
            <person name="Morin E."/>
            <person name="Kohler A."/>
            <person name="Barry K."/>
            <person name="LaButti K."/>
            <person name="Morin E."/>
            <person name="Salamov A."/>
            <person name="Lipzen A."/>
            <person name="Mereny Z."/>
            <person name="Hegedus B."/>
            <person name="Baldrian P."/>
            <person name="Stursova M."/>
            <person name="Weitz H."/>
            <person name="Taylor A."/>
            <person name="Grigoriev I.V."/>
            <person name="Nagy L.G."/>
            <person name="Martin F."/>
            <person name="Kauserud H."/>
        </authorList>
    </citation>
    <scope>NUCLEOTIDE SEQUENCE</scope>
    <source>
        <strain evidence="2">CBHHK188m</strain>
    </source>
</reference>
<evidence type="ECO:0000256" key="1">
    <source>
        <dbReference type="SAM" id="Phobius"/>
    </source>
</evidence>
<protein>
    <submittedName>
        <fullName evidence="2">Uncharacterized protein</fullName>
    </submittedName>
</protein>
<evidence type="ECO:0000313" key="3">
    <source>
        <dbReference type="Proteomes" id="UP001215280"/>
    </source>
</evidence>
<dbReference type="Proteomes" id="UP001215280">
    <property type="component" value="Unassembled WGS sequence"/>
</dbReference>
<proteinExistence type="predicted"/>
<name>A0AAD7KKE3_9AGAR</name>
<keyword evidence="1" id="KW-0812">Transmembrane</keyword>
<keyword evidence="3" id="KW-1185">Reference proteome</keyword>
<organism evidence="2 3">
    <name type="scientific">Mycena maculata</name>
    <dbReference type="NCBI Taxonomy" id="230809"/>
    <lineage>
        <taxon>Eukaryota</taxon>
        <taxon>Fungi</taxon>
        <taxon>Dikarya</taxon>
        <taxon>Basidiomycota</taxon>
        <taxon>Agaricomycotina</taxon>
        <taxon>Agaricomycetes</taxon>
        <taxon>Agaricomycetidae</taxon>
        <taxon>Agaricales</taxon>
        <taxon>Marasmiineae</taxon>
        <taxon>Mycenaceae</taxon>
        <taxon>Mycena</taxon>
    </lineage>
</organism>
<keyword evidence="1" id="KW-0472">Membrane</keyword>
<sequence length="145" mass="16204">MAAPSDTAGYQYYLLCSLLSILIAGSVVWASRRFTRQEEPRRVLRQPALMQPRPSFSDAYLAHETPREKGKEWEWEEIMPLSVSAIGASASSHWGLTDDPIQNEASLPLRAEVVVLIRMPDSGDKQLNDGDDLPYLDIGTCELDL</sequence>
<gene>
    <name evidence="2" type="ORF">DFH07DRAFT_6173</name>
</gene>
<feature type="transmembrane region" description="Helical" evidence="1">
    <location>
        <begin position="12"/>
        <end position="31"/>
    </location>
</feature>
<comment type="caution">
    <text evidence="2">The sequence shown here is derived from an EMBL/GenBank/DDBJ whole genome shotgun (WGS) entry which is preliminary data.</text>
</comment>
<accession>A0AAD7KKE3</accession>
<dbReference type="EMBL" id="JARJLG010000001">
    <property type="protein sequence ID" value="KAJ7785248.1"/>
    <property type="molecule type" value="Genomic_DNA"/>
</dbReference>
<keyword evidence="1" id="KW-1133">Transmembrane helix</keyword>